<reference evidence="2 3" key="1">
    <citation type="journal article" date="2023" name="Mol. Biol. Evol.">
        <title>Genomics of Secondarily Temperate Adaptation in the Only Non-Antarctic Icefish.</title>
        <authorList>
            <person name="Rivera-Colon A.G."/>
            <person name="Rayamajhi N."/>
            <person name="Minhas B.F."/>
            <person name="Madrigal G."/>
            <person name="Bilyk K.T."/>
            <person name="Yoon V."/>
            <person name="Hune M."/>
            <person name="Gregory S."/>
            <person name="Cheng C.H.C."/>
            <person name="Catchen J.M."/>
        </authorList>
    </citation>
    <scope>NUCLEOTIDE SEQUENCE [LARGE SCALE GENOMIC DNA]</scope>
    <source>
        <tissue evidence="2">White muscle</tissue>
    </source>
</reference>
<name>A0AAN8GV47_CHAGU</name>
<gene>
    <name evidence="2" type="ORF">CgunFtcFv8_006236</name>
</gene>
<evidence type="ECO:0000313" key="3">
    <source>
        <dbReference type="Proteomes" id="UP001331515"/>
    </source>
</evidence>
<dbReference type="AlphaFoldDB" id="A0AAN8GV47"/>
<evidence type="ECO:0000313" key="2">
    <source>
        <dbReference type="EMBL" id="KAK5893359.1"/>
    </source>
</evidence>
<feature type="compositionally biased region" description="Polar residues" evidence="1">
    <location>
        <begin position="64"/>
        <end position="73"/>
    </location>
</feature>
<evidence type="ECO:0000256" key="1">
    <source>
        <dbReference type="SAM" id="MobiDB-lite"/>
    </source>
</evidence>
<keyword evidence="3" id="KW-1185">Reference proteome</keyword>
<proteinExistence type="predicted"/>
<organism evidence="2 3">
    <name type="scientific">Champsocephalus gunnari</name>
    <name type="common">Mackerel icefish</name>
    <dbReference type="NCBI Taxonomy" id="52237"/>
    <lineage>
        <taxon>Eukaryota</taxon>
        <taxon>Metazoa</taxon>
        <taxon>Chordata</taxon>
        <taxon>Craniata</taxon>
        <taxon>Vertebrata</taxon>
        <taxon>Euteleostomi</taxon>
        <taxon>Actinopterygii</taxon>
        <taxon>Neopterygii</taxon>
        <taxon>Teleostei</taxon>
        <taxon>Neoteleostei</taxon>
        <taxon>Acanthomorphata</taxon>
        <taxon>Eupercaria</taxon>
        <taxon>Perciformes</taxon>
        <taxon>Notothenioidei</taxon>
        <taxon>Channichthyidae</taxon>
        <taxon>Champsocephalus</taxon>
    </lineage>
</organism>
<dbReference type="EMBL" id="JAURVH010001535">
    <property type="protein sequence ID" value="KAK5893359.1"/>
    <property type="molecule type" value="Genomic_DNA"/>
</dbReference>
<accession>A0AAN8GV47</accession>
<protein>
    <submittedName>
        <fullName evidence="2">Uncharacterized protein</fullName>
    </submittedName>
</protein>
<sequence>MLLSFYETGSHFNGLKKTTSAREAMWRRAGLESALPLSLPGAFLGLEKEQGESSFPQGRETFTRRQSSVTRYT</sequence>
<feature type="region of interest" description="Disordered" evidence="1">
    <location>
        <begin position="49"/>
        <end position="73"/>
    </location>
</feature>
<comment type="caution">
    <text evidence="2">The sequence shown here is derived from an EMBL/GenBank/DDBJ whole genome shotgun (WGS) entry which is preliminary data.</text>
</comment>
<dbReference type="Proteomes" id="UP001331515">
    <property type="component" value="Unassembled WGS sequence"/>
</dbReference>